<dbReference type="PANTHER" id="PTHR42034">
    <property type="entry name" value="CHROMOSOME 7, WHOLE GENOME SHOTGUN SEQUENCE-RELATED"/>
    <property type="match status" value="1"/>
</dbReference>
<feature type="domain" description="Phthiocerol/phthiodiolone dimycocerosyl transferase C-terminal" evidence="4">
    <location>
        <begin position="312"/>
        <end position="371"/>
    </location>
</feature>
<keyword evidence="6" id="KW-1185">Reference proteome</keyword>
<dbReference type="Pfam" id="PF16911">
    <property type="entry name" value="PapA_C"/>
    <property type="match status" value="1"/>
</dbReference>
<dbReference type="InterPro" id="IPR031641">
    <property type="entry name" value="PapA_C"/>
</dbReference>
<accession>A0A1W2TI03</accession>
<dbReference type="Proteomes" id="UP000054516">
    <property type="component" value="Unassembled WGS sequence"/>
</dbReference>
<keyword evidence="2" id="KW-0012">Acyltransferase</keyword>
<dbReference type="InterPro" id="IPR023213">
    <property type="entry name" value="CAT-like_dom_sf"/>
</dbReference>
<gene>
    <name evidence="5" type="ORF">SAMD00023353_2801150</name>
</gene>
<evidence type="ECO:0000313" key="6">
    <source>
        <dbReference type="Proteomes" id="UP000054516"/>
    </source>
</evidence>
<dbReference type="SUPFAM" id="SSF52777">
    <property type="entry name" value="CoA-dependent acyltransferases"/>
    <property type="match status" value="1"/>
</dbReference>
<name>A0A1W2TI03_ROSNE</name>
<dbReference type="AlphaFoldDB" id="A0A1W2TI03"/>
<dbReference type="GO" id="GO:0016746">
    <property type="term" value="F:acyltransferase activity"/>
    <property type="evidence" value="ECO:0007669"/>
    <property type="project" value="UniProtKB-KW"/>
</dbReference>
<dbReference type="PANTHER" id="PTHR42034:SF1">
    <property type="entry name" value="CONDENSATION DOMAIN-CONTAINING PROTEIN"/>
    <property type="match status" value="1"/>
</dbReference>
<protein>
    <recommendedName>
        <fullName evidence="4">Phthiocerol/phthiodiolone dimycocerosyl transferase C-terminal domain-containing protein</fullName>
    </recommendedName>
</protein>
<dbReference type="Gene3D" id="3.30.559.10">
    <property type="entry name" value="Chloramphenicol acetyltransferase-like domain"/>
    <property type="match status" value="1"/>
</dbReference>
<keyword evidence="1" id="KW-0808">Transferase</keyword>
<evidence type="ECO:0000256" key="3">
    <source>
        <dbReference type="SAM" id="MobiDB-lite"/>
    </source>
</evidence>
<dbReference type="EMBL" id="DF977473">
    <property type="protein sequence ID" value="GAP87775.2"/>
    <property type="molecule type" value="Genomic_DNA"/>
</dbReference>
<evidence type="ECO:0000259" key="4">
    <source>
        <dbReference type="Pfam" id="PF16911"/>
    </source>
</evidence>
<feature type="region of interest" description="Disordered" evidence="3">
    <location>
        <begin position="492"/>
        <end position="521"/>
    </location>
</feature>
<reference evidence="5" key="1">
    <citation type="submission" date="2016-03" db="EMBL/GenBank/DDBJ databases">
        <title>Draft genome sequence of Rosellinia necatrix.</title>
        <authorList>
            <person name="Kanematsu S."/>
        </authorList>
    </citation>
    <scope>NUCLEOTIDE SEQUENCE [LARGE SCALE GENOMIC DNA]</scope>
    <source>
        <strain evidence="5">W97</strain>
    </source>
</reference>
<organism evidence="5">
    <name type="scientific">Rosellinia necatrix</name>
    <name type="common">White root-rot fungus</name>
    <dbReference type="NCBI Taxonomy" id="77044"/>
    <lineage>
        <taxon>Eukaryota</taxon>
        <taxon>Fungi</taxon>
        <taxon>Dikarya</taxon>
        <taxon>Ascomycota</taxon>
        <taxon>Pezizomycotina</taxon>
        <taxon>Sordariomycetes</taxon>
        <taxon>Xylariomycetidae</taxon>
        <taxon>Xylariales</taxon>
        <taxon>Xylariaceae</taxon>
        <taxon>Rosellinia</taxon>
    </lineage>
</organism>
<proteinExistence type="predicted"/>
<dbReference type="OrthoDB" id="10000533at2759"/>
<dbReference type="OMA" id="VEVEDWW"/>
<sequence>MATEKKPAMMTISSRIRSRSSLLFNRIFHPQHGDRNTKPTSTVWSSASLPLRVIDEKKRLSYASVTASEKSRPPSEPADLSTYSRPIGTLEWFFKRLGDAGSANREHAAFFTVVQLRFPSRVTDPEDYIAKAWEVVGRRFPALRAEISPPDPADPLRRWMFTVPPFNKHSFRNSFSAHQDCPNVDALFSVSSPLRSTATCYWLPTPGQIVLRTAHWRADGFGQILLTDVFMTTLASIVERGLDVPVDDSLLRQPEDAPITPGLEDLIRKYSKDPPADAADADILMDTLVRGGQSIAVPTIPGSEMAVASSCSRTALRMSTASTAELASACRAQGVSVTSALNAAIIRATARYPQDAKADSYVIFAPVDLRGPLLEAGAHECAQPTGTYVSGLPLRIEGVVKRLEGGGGTVPGKSFSALADELSAFYSQDLLHYRRPGDGDDKKTVSLLGLAEPYIERMTGLFSTFPSPGCPFPKTPVISSLGKMDGLVKREYGGSAAAESEGEAEQGGEKKEEEKNKKQDGGEATLQVVDFWVGIENATPMITFHPWSWADELTLSAAFNESFYNSEIVNDALQKIMEELAEGLKMDHVNYRIVASCYDASTEA</sequence>
<evidence type="ECO:0000256" key="2">
    <source>
        <dbReference type="ARBA" id="ARBA00023315"/>
    </source>
</evidence>
<evidence type="ECO:0000256" key="1">
    <source>
        <dbReference type="ARBA" id="ARBA00022679"/>
    </source>
</evidence>
<feature type="compositionally biased region" description="Basic and acidic residues" evidence="3">
    <location>
        <begin position="507"/>
        <end position="521"/>
    </location>
</feature>
<dbReference type="Gene3D" id="3.30.559.30">
    <property type="entry name" value="Nonribosomal peptide synthetase, condensation domain"/>
    <property type="match status" value="2"/>
</dbReference>
<evidence type="ECO:0000313" key="5">
    <source>
        <dbReference type="EMBL" id="GAP87775.2"/>
    </source>
</evidence>